<proteinExistence type="predicted"/>
<name>A0A158PI82_ANGCS</name>
<organism evidence="3">
    <name type="scientific">Angiostrongylus costaricensis</name>
    <name type="common">Nematode worm</name>
    <dbReference type="NCBI Taxonomy" id="334426"/>
    <lineage>
        <taxon>Eukaryota</taxon>
        <taxon>Metazoa</taxon>
        <taxon>Ecdysozoa</taxon>
        <taxon>Nematoda</taxon>
        <taxon>Chromadorea</taxon>
        <taxon>Rhabditida</taxon>
        <taxon>Rhabditina</taxon>
        <taxon>Rhabditomorpha</taxon>
        <taxon>Strongyloidea</taxon>
        <taxon>Metastrongylidae</taxon>
        <taxon>Angiostrongylus</taxon>
    </lineage>
</organism>
<dbReference type="OrthoDB" id="10578575at2759"/>
<evidence type="ECO:0000313" key="2">
    <source>
        <dbReference type="Proteomes" id="UP000267027"/>
    </source>
</evidence>
<gene>
    <name evidence="1" type="ORF">ACOC_LOCUS7270</name>
</gene>
<accession>A0A158PI82</accession>
<reference evidence="1 2" key="2">
    <citation type="submission" date="2018-11" db="EMBL/GenBank/DDBJ databases">
        <authorList>
            <consortium name="Pathogen Informatics"/>
        </authorList>
    </citation>
    <scope>NUCLEOTIDE SEQUENCE [LARGE SCALE GENOMIC DNA]</scope>
    <source>
        <strain evidence="1 2">Costa Rica</strain>
    </source>
</reference>
<reference evidence="3" key="1">
    <citation type="submission" date="2016-04" db="UniProtKB">
        <authorList>
            <consortium name="WormBaseParasite"/>
        </authorList>
    </citation>
    <scope>IDENTIFICATION</scope>
</reference>
<keyword evidence="2" id="KW-1185">Reference proteome</keyword>
<dbReference type="EMBL" id="UYYA01004022">
    <property type="protein sequence ID" value="VDM58855.1"/>
    <property type="molecule type" value="Genomic_DNA"/>
</dbReference>
<sequence>MTLVDNEKCTIGVPPITRPLPEFANNEGKLGCQTQAEVDYGLLVASCYCADKDFCNNIINVIGMLEEIVNKDNEVGVSLIIRALKQPYFEEHDHDFDRQDFKVSVHTKTGRLVGFELYGMDKELVENLSLRQSKLVKPNCRIEVDDVMGVVNARYTCNHTDKCNYLVGFLNCMYSRQSFEKYSSRLVLEAVVDGILPPIELDEGARSTLENVTTKIQHALDEIAPIFENTHPTLPNIEEEFAQYSSTAEEATDNTFEYLVLLHARIHGFKAHAELLNTSHKRSTTNSGKHEAVLTAVAKNLKLPTIPISTFNGDI</sequence>
<dbReference type="AlphaFoldDB" id="A0A158PI82"/>
<dbReference type="WBParaSite" id="ACOC_0000726901-mRNA-1">
    <property type="protein sequence ID" value="ACOC_0000726901-mRNA-1"/>
    <property type="gene ID" value="ACOC_0000726901"/>
</dbReference>
<evidence type="ECO:0000313" key="3">
    <source>
        <dbReference type="WBParaSite" id="ACOC_0000726901-mRNA-1"/>
    </source>
</evidence>
<protein>
    <submittedName>
        <fullName evidence="3">CST complex subunit TEN1</fullName>
    </submittedName>
</protein>
<dbReference type="Proteomes" id="UP000267027">
    <property type="component" value="Unassembled WGS sequence"/>
</dbReference>
<evidence type="ECO:0000313" key="1">
    <source>
        <dbReference type="EMBL" id="VDM58855.1"/>
    </source>
</evidence>